<name>A0A087T9F1_STEMI</name>
<evidence type="ECO:0000313" key="2">
    <source>
        <dbReference type="Proteomes" id="UP000054359"/>
    </source>
</evidence>
<feature type="non-terminal residue" evidence="1">
    <location>
        <position position="63"/>
    </location>
</feature>
<evidence type="ECO:0000313" key="1">
    <source>
        <dbReference type="EMBL" id="KFM61740.1"/>
    </source>
</evidence>
<proteinExistence type="predicted"/>
<dbReference type="Proteomes" id="UP000054359">
    <property type="component" value="Unassembled WGS sequence"/>
</dbReference>
<dbReference type="AlphaFoldDB" id="A0A087T9F1"/>
<protein>
    <submittedName>
        <fullName evidence="1">Uncharacterized protein</fullName>
    </submittedName>
</protein>
<keyword evidence="2" id="KW-1185">Reference proteome</keyword>
<gene>
    <name evidence="1" type="ORF">X975_14369</name>
</gene>
<organism evidence="1 2">
    <name type="scientific">Stegodyphus mimosarum</name>
    <name type="common">African social velvet spider</name>
    <dbReference type="NCBI Taxonomy" id="407821"/>
    <lineage>
        <taxon>Eukaryota</taxon>
        <taxon>Metazoa</taxon>
        <taxon>Ecdysozoa</taxon>
        <taxon>Arthropoda</taxon>
        <taxon>Chelicerata</taxon>
        <taxon>Arachnida</taxon>
        <taxon>Araneae</taxon>
        <taxon>Araneomorphae</taxon>
        <taxon>Entelegynae</taxon>
        <taxon>Eresoidea</taxon>
        <taxon>Eresidae</taxon>
        <taxon>Stegodyphus</taxon>
    </lineage>
</organism>
<sequence>MAGKKGRKKCHCVQPTRNVAALSLNHISITLINFAISLCQFTTRIYFTYSKIEIVTLRLDGPE</sequence>
<accession>A0A087T9F1</accession>
<dbReference type="EMBL" id="KK114126">
    <property type="protein sequence ID" value="KFM61740.1"/>
    <property type="molecule type" value="Genomic_DNA"/>
</dbReference>
<reference evidence="1 2" key="1">
    <citation type="submission" date="2013-11" db="EMBL/GenBank/DDBJ databases">
        <title>Genome sequencing of Stegodyphus mimosarum.</title>
        <authorList>
            <person name="Bechsgaard J."/>
        </authorList>
    </citation>
    <scope>NUCLEOTIDE SEQUENCE [LARGE SCALE GENOMIC DNA]</scope>
</reference>